<reference evidence="1 2" key="1">
    <citation type="submission" date="2024-03" db="EMBL/GenBank/DDBJ databases">
        <title>The Acrasis kona genome and developmental transcriptomes reveal deep origins of eukaryotic multicellular pathways.</title>
        <authorList>
            <person name="Sheikh S."/>
            <person name="Fu C.-J."/>
            <person name="Brown M.W."/>
            <person name="Baldauf S.L."/>
        </authorList>
    </citation>
    <scope>NUCLEOTIDE SEQUENCE [LARGE SCALE GENOMIC DNA]</scope>
    <source>
        <strain evidence="1 2">ATCC MYA-3509</strain>
    </source>
</reference>
<gene>
    <name evidence="1" type="ORF">AKO1_014461</name>
</gene>
<feature type="non-terminal residue" evidence="1">
    <location>
        <position position="349"/>
    </location>
</feature>
<sequence length="349" mass="40616">MVLIIVSHVRSAMLLPSQQSLLFYNKYYPELVHFEELHTHFEDLYNHVCNFVPSLFTRGSELYTSLNKNMIQNMLRYQFVNLTEVNVFNQLVVWACAHIAVQEIKEQCDATKHFYYIVSFNDAGRVAIGSVIDPRKVISTPLKPGQTCICVNCIKKYLYECLSSVRFEYMLMEDIAFDVEESKLFDNKEMLDIIRTVVNGCAIPYTIMGKKYSARRLDRKKIKFNCETSTTFVHQVGLESLSSPEMLRFSDVMFMGFAWNVGVMSCCIDHNQTIFFYLYNVDIENGNVLIDPLPLTMRFELINHLDTKKSKVYTISKVWRDEKAYGFYDAIKTDDIKSQEGWLKDGKFT</sequence>
<accession>A0AAW2Z1U2</accession>
<name>A0AAW2Z1U2_9EUKA</name>
<organism evidence="1 2">
    <name type="scientific">Acrasis kona</name>
    <dbReference type="NCBI Taxonomy" id="1008807"/>
    <lineage>
        <taxon>Eukaryota</taxon>
        <taxon>Discoba</taxon>
        <taxon>Heterolobosea</taxon>
        <taxon>Tetramitia</taxon>
        <taxon>Eutetramitia</taxon>
        <taxon>Acrasidae</taxon>
        <taxon>Acrasis</taxon>
    </lineage>
</organism>
<dbReference type="AlphaFoldDB" id="A0AAW2Z1U2"/>
<evidence type="ECO:0000313" key="2">
    <source>
        <dbReference type="Proteomes" id="UP001431209"/>
    </source>
</evidence>
<dbReference type="Proteomes" id="UP001431209">
    <property type="component" value="Unassembled WGS sequence"/>
</dbReference>
<comment type="caution">
    <text evidence="1">The sequence shown here is derived from an EMBL/GenBank/DDBJ whole genome shotgun (WGS) entry which is preliminary data.</text>
</comment>
<evidence type="ECO:0000313" key="1">
    <source>
        <dbReference type="EMBL" id="KAL0482572.1"/>
    </source>
</evidence>
<keyword evidence="2" id="KW-1185">Reference proteome</keyword>
<protein>
    <submittedName>
        <fullName evidence="1">Uncharacterized protein</fullName>
    </submittedName>
</protein>
<dbReference type="EMBL" id="JAOPGA020000870">
    <property type="protein sequence ID" value="KAL0482572.1"/>
    <property type="molecule type" value="Genomic_DNA"/>
</dbReference>
<proteinExistence type="predicted"/>